<sequence length="334" mass="38652">MLMPLKGRNIRRAVNVIGNNERRVLAKRFSTALSSSWTPPSRWTVGYSSPHYEYICLDFTNGAQLLKSDRTSDASIILSIRLTYAFYIKGKYAKTFEAFYKQVMPNAVVFMLGSVIKGIQKSLNLRSSQQFILFFQIDEFQAIFEFNDKNKMTIFKDIMKRLGPFMSSKEPKINFVQPFFSGTVKQSVINTKKASEYSWHFVDCPLLNMAAHTQAAFKEFFKNVNQISSSDVTMYFSNVAKELDTHYAIKNFVVEHEKLALAILRLCIGSIPSNRTDILLEDEKDKDLTLDILERDKHLILEKYHNPQETDKTKEIVLICSLFDSIIKFYTWLQ</sequence>
<evidence type="ECO:0000313" key="2">
    <source>
        <dbReference type="Proteomes" id="UP000789739"/>
    </source>
</evidence>
<reference evidence="1" key="1">
    <citation type="submission" date="2021-06" db="EMBL/GenBank/DDBJ databases">
        <authorList>
            <person name="Kallberg Y."/>
            <person name="Tangrot J."/>
            <person name="Rosling A."/>
        </authorList>
    </citation>
    <scope>NUCLEOTIDE SEQUENCE</scope>
    <source>
        <strain evidence="1">BR232B</strain>
    </source>
</reference>
<gene>
    <name evidence="1" type="ORF">PBRASI_LOCUS7078</name>
</gene>
<comment type="caution">
    <text evidence="1">The sequence shown here is derived from an EMBL/GenBank/DDBJ whole genome shotgun (WGS) entry which is preliminary data.</text>
</comment>
<dbReference type="AlphaFoldDB" id="A0A9N9G7E7"/>
<accession>A0A9N9G7E7</accession>
<keyword evidence="2" id="KW-1185">Reference proteome</keyword>
<dbReference type="Proteomes" id="UP000789739">
    <property type="component" value="Unassembled WGS sequence"/>
</dbReference>
<evidence type="ECO:0000313" key="1">
    <source>
        <dbReference type="EMBL" id="CAG8590077.1"/>
    </source>
</evidence>
<organism evidence="1 2">
    <name type="scientific">Paraglomus brasilianum</name>
    <dbReference type="NCBI Taxonomy" id="144538"/>
    <lineage>
        <taxon>Eukaryota</taxon>
        <taxon>Fungi</taxon>
        <taxon>Fungi incertae sedis</taxon>
        <taxon>Mucoromycota</taxon>
        <taxon>Glomeromycotina</taxon>
        <taxon>Glomeromycetes</taxon>
        <taxon>Paraglomerales</taxon>
        <taxon>Paraglomeraceae</taxon>
        <taxon>Paraglomus</taxon>
    </lineage>
</organism>
<proteinExistence type="predicted"/>
<feature type="non-terminal residue" evidence="1">
    <location>
        <position position="334"/>
    </location>
</feature>
<name>A0A9N9G7E7_9GLOM</name>
<protein>
    <submittedName>
        <fullName evidence="1">1458_t:CDS:1</fullName>
    </submittedName>
</protein>
<dbReference type="EMBL" id="CAJVPI010001027">
    <property type="protein sequence ID" value="CAG8590077.1"/>
    <property type="molecule type" value="Genomic_DNA"/>
</dbReference>